<dbReference type="InterPro" id="IPR028098">
    <property type="entry name" value="Glyco_trans_4-like_N"/>
</dbReference>
<dbReference type="Pfam" id="PF13439">
    <property type="entry name" value="Glyco_transf_4"/>
    <property type="match status" value="1"/>
</dbReference>
<comment type="caution">
    <text evidence="4">The sequence shown here is derived from an EMBL/GenBank/DDBJ whole genome shotgun (WGS) entry which is preliminary data.</text>
</comment>
<dbReference type="PANTHER" id="PTHR46401">
    <property type="entry name" value="GLYCOSYLTRANSFERASE WBBK-RELATED"/>
    <property type="match status" value="1"/>
</dbReference>
<organism evidence="4 5">
    <name type="scientific">Klebsiella spallanzanii</name>
    <dbReference type="NCBI Taxonomy" id="2587528"/>
    <lineage>
        <taxon>Bacteria</taxon>
        <taxon>Pseudomonadati</taxon>
        <taxon>Pseudomonadota</taxon>
        <taxon>Gammaproteobacteria</taxon>
        <taxon>Enterobacterales</taxon>
        <taxon>Enterobacteriaceae</taxon>
        <taxon>Klebsiella/Raoultella group</taxon>
        <taxon>Klebsiella</taxon>
    </lineage>
</organism>
<dbReference type="Pfam" id="PF00534">
    <property type="entry name" value="Glycos_transf_1"/>
    <property type="match status" value="2"/>
</dbReference>
<gene>
    <name evidence="4" type="primary">mfpsA</name>
    <name evidence="4" type="ORF">SB6411_02824</name>
</gene>
<name>A0ABY6VIQ7_9ENTR</name>
<keyword evidence="5" id="KW-1185">Reference proteome</keyword>
<feature type="domain" description="Glycosyl transferase family 1" evidence="2">
    <location>
        <begin position="664"/>
        <end position="814"/>
    </location>
</feature>
<evidence type="ECO:0000259" key="3">
    <source>
        <dbReference type="Pfam" id="PF13439"/>
    </source>
</evidence>
<feature type="domain" description="Glycosyl transferase family 1" evidence="2">
    <location>
        <begin position="228"/>
        <end position="384"/>
    </location>
</feature>
<dbReference type="Gene3D" id="3.40.50.2000">
    <property type="entry name" value="Glycogen Phosphorylase B"/>
    <property type="match status" value="3"/>
</dbReference>
<dbReference type="CDD" id="cd03809">
    <property type="entry name" value="GT4_MtfB-like"/>
    <property type="match status" value="2"/>
</dbReference>
<proteinExistence type="predicted"/>
<evidence type="ECO:0000259" key="2">
    <source>
        <dbReference type="Pfam" id="PF00534"/>
    </source>
</evidence>
<feature type="domain" description="Glycosyltransferase subfamily 4-like N-terminal" evidence="3">
    <location>
        <begin position="20"/>
        <end position="204"/>
    </location>
</feature>
<keyword evidence="1" id="KW-0808">Transferase</keyword>
<dbReference type="Proteomes" id="UP000317652">
    <property type="component" value="Unassembled WGS sequence"/>
</dbReference>
<evidence type="ECO:0000256" key="1">
    <source>
        <dbReference type="ARBA" id="ARBA00022679"/>
    </source>
</evidence>
<dbReference type="PANTHER" id="PTHR46401:SF2">
    <property type="entry name" value="GLYCOSYLTRANSFERASE WBBK-RELATED"/>
    <property type="match status" value="1"/>
</dbReference>
<evidence type="ECO:0000313" key="5">
    <source>
        <dbReference type="Proteomes" id="UP000317652"/>
    </source>
</evidence>
<reference evidence="4 5" key="1">
    <citation type="submission" date="2019-07" db="EMBL/GenBank/DDBJ databases">
        <authorList>
            <person name="Brisse S."/>
            <person name="Rodrigues C."/>
            <person name="Thorpe H."/>
        </authorList>
    </citation>
    <scope>NUCLEOTIDE SEQUENCE [LARGE SCALE GENOMIC DNA]</scope>
    <source>
        <strain evidence="4">SB6411</strain>
    </source>
</reference>
<dbReference type="SUPFAM" id="SSF53756">
    <property type="entry name" value="UDP-Glycosyltransferase/glycogen phosphorylase"/>
    <property type="match status" value="2"/>
</dbReference>
<accession>A0ABY6VIQ7</accession>
<protein>
    <submittedName>
        <fullName evidence="4">Mannosylfructose-phosphate synthase</fullName>
    </submittedName>
</protein>
<dbReference type="InterPro" id="IPR001296">
    <property type="entry name" value="Glyco_trans_1"/>
</dbReference>
<evidence type="ECO:0000313" key="4">
    <source>
        <dbReference type="EMBL" id="VUS78825.1"/>
    </source>
</evidence>
<dbReference type="EMBL" id="CABGGS010000044">
    <property type="protein sequence ID" value="VUS78825.1"/>
    <property type="molecule type" value="Genomic_DNA"/>
</dbReference>
<sequence length="843" mass="95172">MSHLHILIDVQGYQSESKFRGVGRSTYEMSRAIIKNAGQHRVSILMNGMYSIDSINEIKHSWGDILPQEEMFIFSAAGPTALRDRENHPRSVAAKLARDLAIANINPDIVFVINFYEGFDDSYTVSIPQTTVPWKTVCVCHDLIPLLNKERYLGEPNFRQYYLDKLAEYERSDAIFAISRSSMQEVIDYTSIPADKIINISSGVSDLFNITDYTQDDINALRNKYHLPQEFILSLAMIEPRKNIEALIHAYSLLPHALQQSYPLVLAYKISTDEKERLYRVAENYGLSRNQLVFTGFLNDGDLIALYNLCKIFVFPSVHEGFGLPPLEAMRCGAATLGSNVTSLPEVIGMEEALFNPLDVHDICRVMQRALTDNEFYSALKAHAPTQAAKFTWDHTAQLALKGFERLVDTASASEPLDIISFTTNTINQIKNIAELGEAERLQTAWAITRNSFATHQRKLLVDISVLVEHDAKTGIQRVSRSILSELLKSGVAGYTVSAVYYRPGECYRYANEYLNAHFNGQFGPDEPVLFTKDDILVATDLTAHLFPELTAQLDFIRLSGARVCFVVHDILPLRRPEWSDEGMQRVFPIWLSCIAQHADRLICVSASVAEDVKSWIAENANWVKPNPLLQVSNFHLGADLDASVPSVGMPDNANDLLNKMAAEPSFIMVGTMEPRKGHAQTLAAFEELWRQGKNYNLFIIGKQGWHVDDLCERLRHHPQLNKRLFWLQNISDEFLAKLYAQSSALIFASLGEGFGLPLIEAAQKKLPVIIRDIPVFIEIAQDHAFYFSGEEPGDISKAIEEWLDLYQKNAHPRSEKINWLTWKQSAQFLVENLPVIKSDANN</sequence>